<evidence type="ECO:0000313" key="1">
    <source>
        <dbReference type="EMBL" id="CZR53987.1"/>
    </source>
</evidence>
<accession>A0A1L7WMJ2</accession>
<sequence length="94" mass="10694">MPLQSSWNYQHLRRHALIHDARSQPWSPQRPPQVRFIARTLSPSPVVSQLQHLAAKHPLAPTINLLRRDISPALCTEHTAASIPEHNYNDPPIC</sequence>
<keyword evidence="2" id="KW-1185">Reference proteome</keyword>
<protein>
    <submittedName>
        <fullName evidence="1">Uncharacterized protein</fullName>
    </submittedName>
</protein>
<dbReference type="AlphaFoldDB" id="A0A1L7WMJ2"/>
<name>A0A1L7WMJ2_9HELO</name>
<reference evidence="1 2" key="1">
    <citation type="submission" date="2016-03" db="EMBL/GenBank/DDBJ databases">
        <authorList>
            <person name="Ploux O."/>
        </authorList>
    </citation>
    <scope>NUCLEOTIDE SEQUENCE [LARGE SCALE GENOMIC DNA]</scope>
    <source>
        <strain evidence="1 2">UAMH 11012</strain>
    </source>
</reference>
<dbReference type="Proteomes" id="UP000184330">
    <property type="component" value="Unassembled WGS sequence"/>
</dbReference>
<proteinExistence type="predicted"/>
<dbReference type="EMBL" id="FJOG01000004">
    <property type="protein sequence ID" value="CZR53987.1"/>
    <property type="molecule type" value="Genomic_DNA"/>
</dbReference>
<gene>
    <name evidence="1" type="ORF">PAC_03870</name>
</gene>
<evidence type="ECO:0000313" key="2">
    <source>
        <dbReference type="Proteomes" id="UP000184330"/>
    </source>
</evidence>
<organism evidence="1 2">
    <name type="scientific">Phialocephala subalpina</name>
    <dbReference type="NCBI Taxonomy" id="576137"/>
    <lineage>
        <taxon>Eukaryota</taxon>
        <taxon>Fungi</taxon>
        <taxon>Dikarya</taxon>
        <taxon>Ascomycota</taxon>
        <taxon>Pezizomycotina</taxon>
        <taxon>Leotiomycetes</taxon>
        <taxon>Helotiales</taxon>
        <taxon>Mollisiaceae</taxon>
        <taxon>Phialocephala</taxon>
        <taxon>Phialocephala fortinii species complex</taxon>
    </lineage>
</organism>